<evidence type="ECO:0000313" key="3">
    <source>
        <dbReference type="Proteomes" id="UP000596902"/>
    </source>
</evidence>
<evidence type="ECO:0000313" key="2">
    <source>
        <dbReference type="EMBL" id="KAF7672014.1"/>
    </source>
</evidence>
<reference evidence="2" key="1">
    <citation type="submission" date="2020-01" db="EMBL/GenBank/DDBJ databases">
        <authorList>
            <person name="Feng Z.H.Z."/>
        </authorList>
    </citation>
    <scope>NUCLEOTIDE SEQUENCE</scope>
    <source>
        <strain evidence="2">CBS107.38</strain>
    </source>
</reference>
<dbReference type="EMBL" id="JAAABM010000018">
    <property type="protein sequence ID" value="KAF7672014.1"/>
    <property type="molecule type" value="Genomic_DNA"/>
</dbReference>
<dbReference type="AlphaFoldDB" id="A0A8H7AVE7"/>
<name>A0A8H7AVE7_9PLEO</name>
<dbReference type="GeneID" id="62208138"/>
<keyword evidence="3" id="KW-1185">Reference proteome</keyword>
<accession>A0A8H7AVE7</accession>
<evidence type="ECO:0000256" key="1">
    <source>
        <dbReference type="SAM" id="MobiDB-lite"/>
    </source>
</evidence>
<dbReference type="RefSeq" id="XP_038782374.1">
    <property type="nucleotide sequence ID" value="XM_038934960.1"/>
</dbReference>
<reference evidence="2" key="2">
    <citation type="submission" date="2020-08" db="EMBL/GenBank/DDBJ databases">
        <title>Draft Genome Sequence of Cumin Blight Pathogen Alternaria burnsii.</title>
        <authorList>
            <person name="Feng Z."/>
        </authorList>
    </citation>
    <scope>NUCLEOTIDE SEQUENCE</scope>
    <source>
        <strain evidence="2">CBS107.38</strain>
    </source>
</reference>
<proteinExistence type="predicted"/>
<comment type="caution">
    <text evidence="2">The sequence shown here is derived from an EMBL/GenBank/DDBJ whole genome shotgun (WGS) entry which is preliminary data.</text>
</comment>
<gene>
    <name evidence="2" type="ORF">GT037_009913</name>
</gene>
<sequence>MRLFTHSRRSPSHATLRYPCTPSTLQRPKAGEYRRQTSFHSFDIGSEKALIATTPWSDMQSLCCADQG</sequence>
<dbReference type="Proteomes" id="UP000596902">
    <property type="component" value="Unassembled WGS sequence"/>
</dbReference>
<feature type="compositionally biased region" description="Basic residues" evidence="1">
    <location>
        <begin position="1"/>
        <end position="11"/>
    </location>
</feature>
<organism evidence="2 3">
    <name type="scientific">Alternaria burnsii</name>
    <dbReference type="NCBI Taxonomy" id="1187904"/>
    <lineage>
        <taxon>Eukaryota</taxon>
        <taxon>Fungi</taxon>
        <taxon>Dikarya</taxon>
        <taxon>Ascomycota</taxon>
        <taxon>Pezizomycotina</taxon>
        <taxon>Dothideomycetes</taxon>
        <taxon>Pleosporomycetidae</taxon>
        <taxon>Pleosporales</taxon>
        <taxon>Pleosporineae</taxon>
        <taxon>Pleosporaceae</taxon>
        <taxon>Alternaria</taxon>
        <taxon>Alternaria sect. Alternaria</taxon>
    </lineage>
</organism>
<protein>
    <submittedName>
        <fullName evidence="2">Uncharacterized protein</fullName>
    </submittedName>
</protein>
<feature type="region of interest" description="Disordered" evidence="1">
    <location>
        <begin position="1"/>
        <end position="32"/>
    </location>
</feature>